<protein>
    <submittedName>
        <fullName evidence="2">HTH domain-containing protein</fullName>
    </submittedName>
</protein>
<comment type="caution">
    <text evidence="2">The sequence shown here is derived from an EMBL/GenBank/DDBJ whole genome shotgun (WGS) entry which is preliminary data.</text>
</comment>
<dbReference type="RefSeq" id="WP_182281329.1">
    <property type="nucleotide sequence ID" value="NZ_JABBKY010000008.1"/>
</dbReference>
<dbReference type="Proteomes" id="UP000524893">
    <property type="component" value="Unassembled WGS sequence"/>
</dbReference>
<dbReference type="InterPro" id="IPR013196">
    <property type="entry name" value="HTH_11"/>
</dbReference>
<dbReference type="AlphaFoldDB" id="A0A9X0PH59"/>
<dbReference type="Gene3D" id="1.10.10.10">
    <property type="entry name" value="Winged helix-like DNA-binding domain superfamily/Winged helix DNA-binding domain"/>
    <property type="match status" value="1"/>
</dbReference>
<dbReference type="EMBL" id="JABTCN010000064">
    <property type="protein sequence ID" value="MBA8777581.1"/>
    <property type="molecule type" value="Genomic_DNA"/>
</dbReference>
<evidence type="ECO:0000259" key="1">
    <source>
        <dbReference type="Pfam" id="PF08279"/>
    </source>
</evidence>
<evidence type="ECO:0000313" key="3">
    <source>
        <dbReference type="Proteomes" id="UP000524893"/>
    </source>
</evidence>
<name>A0A9X0PH59_9STAP</name>
<reference evidence="2 3" key="1">
    <citation type="journal article" date="2020" name="Access Microbiol">
        <title>Isolation and genome sequencing of Staphylococcus schleiferi subspecies coagulans from Antarctic seals.</title>
        <authorList>
            <person name="Foster G."/>
            <person name="Robb A."/>
            <person name="Paterson G.K."/>
        </authorList>
    </citation>
    <scope>NUCLEOTIDE SEQUENCE [LARGE SCALE GENOMIC DNA]</scope>
    <source>
        <strain evidence="2 3">M615/02/4</strain>
    </source>
</reference>
<evidence type="ECO:0000313" key="2">
    <source>
        <dbReference type="EMBL" id="MBA8777581.1"/>
    </source>
</evidence>
<proteinExistence type="predicted"/>
<organism evidence="2 3">
    <name type="scientific">Staphylococcus coagulans</name>
    <dbReference type="NCBI Taxonomy" id="74706"/>
    <lineage>
        <taxon>Bacteria</taxon>
        <taxon>Bacillati</taxon>
        <taxon>Bacillota</taxon>
        <taxon>Bacilli</taxon>
        <taxon>Bacillales</taxon>
        <taxon>Staphylococcaceae</taxon>
        <taxon>Staphylococcus</taxon>
    </lineage>
</organism>
<dbReference type="Pfam" id="PF08279">
    <property type="entry name" value="HTH_11"/>
    <property type="match status" value="1"/>
</dbReference>
<accession>A0A9X0PH59</accession>
<dbReference type="InterPro" id="IPR036388">
    <property type="entry name" value="WH-like_DNA-bd_sf"/>
</dbReference>
<gene>
    <name evidence="2" type="ORF">HR081_11950</name>
</gene>
<sequence length="293" mass="35378">MNRAHRLLSIYTRLIHHQKIDKALLADEFNVNERTIKRDIQEIRNYFYDNDEWLMKKDILFNYKDNHYLIQYNHQIKYKEGFEILLIYLSVNKAVLPNFVKEALRYVIFELFPTEKKQLESYLENIKCTGHSVSHTLVLKLYQSIENKQCIDVTTDSGDILKLFPIKVVLYKEDWHLVYRGEDLLEQYLPLNQIQHVETNEKTHHHFRNKMEVILEMNDIVWSRIKDLYHVNQIIDKKEKLYTINFNITSIEAFELCLLYSPHIRIVGPQSLFKQFVTYISQLCQVYLYREIP</sequence>
<feature type="domain" description="Helix-turn-helix type 11" evidence="1">
    <location>
        <begin position="6"/>
        <end position="47"/>
    </location>
</feature>